<dbReference type="InterPro" id="IPR023298">
    <property type="entry name" value="ATPase_P-typ_TM_dom_sf"/>
</dbReference>
<evidence type="ECO:0000313" key="23">
    <source>
        <dbReference type="Proteomes" id="UP000002051"/>
    </source>
</evidence>
<feature type="transmembrane region" description="Helical" evidence="17">
    <location>
        <begin position="911"/>
        <end position="932"/>
    </location>
</feature>
<feature type="transmembrane region" description="Helical" evidence="17">
    <location>
        <begin position="944"/>
        <end position="965"/>
    </location>
</feature>
<dbReference type="NCBIfam" id="TIGR01517">
    <property type="entry name" value="ATPase-IIB_Ca"/>
    <property type="match status" value="1"/>
</dbReference>
<dbReference type="Gene3D" id="1.20.1110.10">
    <property type="entry name" value="Calcium-transporting ATPase, transmembrane domain"/>
    <property type="match status" value="1"/>
</dbReference>
<protein>
    <recommendedName>
        <fullName evidence="17">Calcium-transporting ATPase</fullName>
        <ecNumber evidence="17">7.2.2.10</ecNumber>
    </recommendedName>
</protein>
<dbReference type="SUPFAM" id="SSF81660">
    <property type="entry name" value="Metal cation-transporting ATPase, ATP-binding domain N"/>
    <property type="match status" value="1"/>
</dbReference>
<evidence type="ECO:0000256" key="16">
    <source>
        <dbReference type="ARBA" id="ARBA00048694"/>
    </source>
</evidence>
<dbReference type="PANTHER" id="PTHR24093:SF462">
    <property type="entry name" value="CALCIUM-TRANSPORTING ATPASE 11, PLASMA MEMBRANE-TYPE-RELATED"/>
    <property type="match status" value="1"/>
</dbReference>
<dbReference type="PANTHER" id="PTHR24093">
    <property type="entry name" value="CATION TRANSPORTING ATPASE"/>
    <property type="match status" value="1"/>
</dbReference>
<dbReference type="GO" id="GO:0005524">
    <property type="term" value="F:ATP binding"/>
    <property type="evidence" value="ECO:0007669"/>
    <property type="project" value="UniProtKB-KW"/>
</dbReference>
<keyword evidence="11" id="KW-0112">Calmodulin-binding</keyword>
<dbReference type="EC" id="7.2.2.10" evidence="17"/>
<dbReference type="Pfam" id="PF13246">
    <property type="entry name" value="Cation_ATPase"/>
    <property type="match status" value="1"/>
</dbReference>
<dbReference type="NCBIfam" id="TIGR01494">
    <property type="entry name" value="ATPase_P-type"/>
    <property type="match status" value="2"/>
</dbReference>
<dbReference type="GO" id="GO:0005516">
    <property type="term" value="F:calmodulin binding"/>
    <property type="evidence" value="ECO:0007669"/>
    <property type="project" value="UniProtKB-KW"/>
</dbReference>
<evidence type="ECO:0000256" key="9">
    <source>
        <dbReference type="ARBA" id="ARBA00022840"/>
    </source>
</evidence>
<dbReference type="SFLD" id="SFLDF00027">
    <property type="entry name" value="p-type_atpase"/>
    <property type="match status" value="1"/>
</dbReference>
<evidence type="ECO:0000259" key="20">
    <source>
        <dbReference type="Pfam" id="PF00690"/>
    </source>
</evidence>
<keyword evidence="7 17" id="KW-0547">Nucleotide-binding</keyword>
<proteinExistence type="inferred from homology"/>
<dbReference type="InterPro" id="IPR044492">
    <property type="entry name" value="P_typ_ATPase_HD_dom"/>
</dbReference>
<dbReference type="InterPro" id="IPR023299">
    <property type="entry name" value="ATPase_P-typ_cyto_dom_N"/>
</dbReference>
<reference evidence="21 23" key="1">
    <citation type="journal article" date="2011" name="Nature">
        <title>The Medicago genome provides insight into the evolution of rhizobial symbioses.</title>
        <authorList>
            <person name="Young N.D."/>
            <person name="Debelle F."/>
            <person name="Oldroyd G.E."/>
            <person name="Geurts R."/>
            <person name="Cannon S.B."/>
            <person name="Udvardi M.K."/>
            <person name="Benedito V.A."/>
            <person name="Mayer K.F."/>
            <person name="Gouzy J."/>
            <person name="Schoof H."/>
            <person name="Van de Peer Y."/>
            <person name="Proost S."/>
            <person name="Cook D.R."/>
            <person name="Meyers B.C."/>
            <person name="Spannagl M."/>
            <person name="Cheung F."/>
            <person name="De Mita S."/>
            <person name="Krishnakumar V."/>
            <person name="Gundlach H."/>
            <person name="Zhou S."/>
            <person name="Mudge J."/>
            <person name="Bharti A.K."/>
            <person name="Murray J.D."/>
            <person name="Naoumkina M.A."/>
            <person name="Rosen B."/>
            <person name="Silverstein K.A."/>
            <person name="Tang H."/>
            <person name="Rombauts S."/>
            <person name="Zhao P.X."/>
            <person name="Zhou P."/>
            <person name="Barbe V."/>
            <person name="Bardou P."/>
            <person name="Bechner M."/>
            <person name="Bellec A."/>
            <person name="Berger A."/>
            <person name="Berges H."/>
            <person name="Bidwell S."/>
            <person name="Bisseling T."/>
            <person name="Choisne N."/>
            <person name="Couloux A."/>
            <person name="Denny R."/>
            <person name="Deshpande S."/>
            <person name="Dai X."/>
            <person name="Doyle J.J."/>
            <person name="Dudez A.M."/>
            <person name="Farmer A.D."/>
            <person name="Fouteau S."/>
            <person name="Franken C."/>
            <person name="Gibelin C."/>
            <person name="Gish J."/>
            <person name="Goldstein S."/>
            <person name="Gonzalez A.J."/>
            <person name="Green P.J."/>
            <person name="Hallab A."/>
            <person name="Hartog M."/>
            <person name="Hua A."/>
            <person name="Humphray S.J."/>
            <person name="Jeong D.H."/>
            <person name="Jing Y."/>
            <person name="Jocker A."/>
            <person name="Kenton S.M."/>
            <person name="Kim D.J."/>
            <person name="Klee K."/>
            <person name="Lai H."/>
            <person name="Lang C."/>
            <person name="Lin S."/>
            <person name="Macmil S.L."/>
            <person name="Magdelenat G."/>
            <person name="Matthews L."/>
            <person name="McCorrison J."/>
            <person name="Monaghan E.L."/>
            <person name="Mun J.H."/>
            <person name="Najar F.Z."/>
            <person name="Nicholson C."/>
            <person name="Noirot C."/>
            <person name="O'Bleness M."/>
            <person name="Paule C.R."/>
            <person name="Poulain J."/>
            <person name="Prion F."/>
            <person name="Qin B."/>
            <person name="Qu C."/>
            <person name="Retzel E.F."/>
            <person name="Riddle C."/>
            <person name="Sallet E."/>
            <person name="Samain S."/>
            <person name="Samson N."/>
            <person name="Sanders I."/>
            <person name="Saurat O."/>
            <person name="Scarpelli C."/>
            <person name="Schiex T."/>
            <person name="Segurens B."/>
            <person name="Severin A.J."/>
            <person name="Sherrier D.J."/>
            <person name="Shi R."/>
            <person name="Sims S."/>
            <person name="Singer S.R."/>
            <person name="Sinharoy S."/>
            <person name="Sterck L."/>
            <person name="Viollet A."/>
            <person name="Wang B.B."/>
            <person name="Wang K."/>
            <person name="Wang M."/>
            <person name="Wang X."/>
            <person name="Warfsmann J."/>
            <person name="Weissenbach J."/>
            <person name="White D.D."/>
            <person name="White J.D."/>
            <person name="Wiley G.B."/>
            <person name="Wincker P."/>
            <person name="Xing Y."/>
            <person name="Yang L."/>
            <person name="Yao Z."/>
            <person name="Ying F."/>
            <person name="Zhai J."/>
            <person name="Zhou L."/>
            <person name="Zuber A."/>
            <person name="Denarie J."/>
            <person name="Dixon R.A."/>
            <person name="May G.D."/>
            <person name="Schwartz D.C."/>
            <person name="Rogers J."/>
            <person name="Quetier F."/>
            <person name="Town C.D."/>
            <person name="Roe B.A."/>
        </authorList>
    </citation>
    <scope>NUCLEOTIDE SEQUENCE [LARGE SCALE GENOMIC DNA]</scope>
    <source>
        <strain evidence="21">A17</strain>
        <strain evidence="22 23">cv. Jemalong A17</strain>
    </source>
</reference>
<evidence type="ECO:0000256" key="7">
    <source>
        <dbReference type="ARBA" id="ARBA00022741"/>
    </source>
</evidence>
<evidence type="ECO:0000256" key="8">
    <source>
        <dbReference type="ARBA" id="ARBA00022837"/>
    </source>
</evidence>
<dbReference type="SFLD" id="SFLDS00003">
    <property type="entry name" value="Haloacid_Dehalogenase"/>
    <property type="match status" value="1"/>
</dbReference>
<dbReference type="SUPFAM" id="SSF56784">
    <property type="entry name" value="HAD-like"/>
    <property type="match status" value="1"/>
</dbReference>
<dbReference type="PRINTS" id="PR00120">
    <property type="entry name" value="HATPASE"/>
</dbReference>
<evidence type="ECO:0000256" key="10">
    <source>
        <dbReference type="ARBA" id="ARBA00022842"/>
    </source>
</evidence>
<gene>
    <name evidence="21" type="ordered locus">MTR_8g446010</name>
</gene>
<keyword evidence="13 17" id="KW-1133">Transmembrane helix</keyword>
<keyword evidence="23" id="KW-1185">Reference proteome</keyword>
<evidence type="ECO:0000256" key="1">
    <source>
        <dbReference type="ARBA" id="ARBA00004141"/>
    </source>
</evidence>
<evidence type="ECO:0000256" key="14">
    <source>
        <dbReference type="ARBA" id="ARBA00023065"/>
    </source>
</evidence>
<evidence type="ECO:0000313" key="21">
    <source>
        <dbReference type="EMBL" id="KEH19263.1"/>
    </source>
</evidence>
<evidence type="ECO:0000256" key="13">
    <source>
        <dbReference type="ARBA" id="ARBA00022989"/>
    </source>
</evidence>
<evidence type="ECO:0000256" key="4">
    <source>
        <dbReference type="ARBA" id="ARBA00022568"/>
    </source>
</evidence>
<dbReference type="InterPro" id="IPR008250">
    <property type="entry name" value="ATPase_P-typ_transduc_dom_A_sf"/>
</dbReference>
<comment type="caution">
    <text evidence="17">Lacks conserved residue(s) required for the propagation of feature annotation.</text>
</comment>
<dbReference type="HOGENOM" id="CLU_002360_9_2_1"/>
<name>A0A072TQY5_MEDTR</name>
<keyword evidence="3 17" id="KW-0813">Transport</keyword>
<dbReference type="InterPro" id="IPR059000">
    <property type="entry name" value="ATPase_P-type_domA"/>
</dbReference>
<dbReference type="InterPro" id="IPR006408">
    <property type="entry name" value="P-type_ATPase_IIB"/>
</dbReference>
<dbReference type="GO" id="GO:0005886">
    <property type="term" value="C:plasma membrane"/>
    <property type="evidence" value="ECO:0000318"/>
    <property type="project" value="GO_Central"/>
</dbReference>
<dbReference type="InterPro" id="IPR036412">
    <property type="entry name" value="HAD-like_sf"/>
</dbReference>
<dbReference type="SUPFAM" id="SSF81653">
    <property type="entry name" value="Calcium ATPase, transduction domain A"/>
    <property type="match status" value="1"/>
</dbReference>
<dbReference type="InterPro" id="IPR006068">
    <property type="entry name" value="ATPase_P-typ_cation-transptr_C"/>
</dbReference>
<dbReference type="InterPro" id="IPR018303">
    <property type="entry name" value="ATPase_P-typ_P_site"/>
</dbReference>
<evidence type="ECO:0000313" key="22">
    <source>
        <dbReference type="EnsemblPlants" id="KEH19263"/>
    </source>
</evidence>
<feature type="transmembrane region" description="Helical" evidence="17">
    <location>
        <begin position="122"/>
        <end position="143"/>
    </location>
</feature>
<dbReference type="Gene3D" id="3.40.50.1000">
    <property type="entry name" value="HAD superfamily/HAD-like"/>
    <property type="match status" value="1"/>
</dbReference>
<evidence type="ECO:0000256" key="17">
    <source>
        <dbReference type="RuleBase" id="RU361146"/>
    </source>
</evidence>
<dbReference type="Pfam" id="PF00690">
    <property type="entry name" value="Cation_ATPase_N"/>
    <property type="match status" value="1"/>
</dbReference>
<dbReference type="Gene3D" id="2.70.150.10">
    <property type="entry name" value="Calcium-transporting ATPase, cytoplasmic transduction domain A"/>
    <property type="match status" value="1"/>
</dbReference>
<feature type="domain" description="Cation-transporting P-type ATPase C-terminal" evidence="19">
    <location>
        <begin position="791"/>
        <end position="964"/>
    </location>
</feature>
<evidence type="ECO:0000256" key="5">
    <source>
        <dbReference type="ARBA" id="ARBA00022692"/>
    </source>
</evidence>
<evidence type="ECO:0000259" key="19">
    <source>
        <dbReference type="Pfam" id="PF00689"/>
    </source>
</evidence>
<dbReference type="AlphaFoldDB" id="A0A072TQY5"/>
<keyword evidence="8 17" id="KW-0106">Calcium</keyword>
<evidence type="ECO:0000256" key="2">
    <source>
        <dbReference type="ARBA" id="ARBA00006124"/>
    </source>
</evidence>
<keyword evidence="12" id="KW-1278">Translocase</keyword>
<dbReference type="STRING" id="3880.A0A072TQY5"/>
<feature type="transmembrane region" description="Helical" evidence="17">
    <location>
        <begin position="307"/>
        <end position="329"/>
    </location>
</feature>
<organism evidence="21 23">
    <name type="scientific">Medicago truncatula</name>
    <name type="common">Barrel medic</name>
    <name type="synonym">Medicago tribuloides</name>
    <dbReference type="NCBI Taxonomy" id="3880"/>
    <lineage>
        <taxon>Eukaryota</taxon>
        <taxon>Viridiplantae</taxon>
        <taxon>Streptophyta</taxon>
        <taxon>Embryophyta</taxon>
        <taxon>Tracheophyta</taxon>
        <taxon>Spermatophyta</taxon>
        <taxon>Magnoliopsida</taxon>
        <taxon>eudicotyledons</taxon>
        <taxon>Gunneridae</taxon>
        <taxon>Pentapetalae</taxon>
        <taxon>rosids</taxon>
        <taxon>fabids</taxon>
        <taxon>Fabales</taxon>
        <taxon>Fabaceae</taxon>
        <taxon>Papilionoideae</taxon>
        <taxon>50 kb inversion clade</taxon>
        <taxon>NPAAA clade</taxon>
        <taxon>Hologalegina</taxon>
        <taxon>IRL clade</taxon>
        <taxon>Trifolieae</taxon>
        <taxon>Medicago</taxon>
    </lineage>
</organism>
<dbReference type="EnsemblPlants" id="KEH19263">
    <property type="protein sequence ID" value="KEH19263"/>
    <property type="gene ID" value="MTR_8g446010"/>
</dbReference>
<feature type="domain" description="P-type ATPase A" evidence="18">
    <location>
        <begin position="189"/>
        <end position="287"/>
    </location>
</feature>
<comment type="function">
    <text evidence="17">Catalyzes the hydrolysis of ATP coupled with the transport of calcium.</text>
</comment>
<feature type="transmembrane region" description="Helical" evidence="17">
    <location>
        <begin position="771"/>
        <end position="793"/>
    </location>
</feature>
<feature type="domain" description="Cation-transporting P-type ATPase N-terminal" evidence="20">
    <location>
        <begin position="73"/>
        <end position="136"/>
    </location>
</feature>
<evidence type="ECO:0000256" key="12">
    <source>
        <dbReference type="ARBA" id="ARBA00022967"/>
    </source>
</evidence>
<dbReference type="GO" id="GO:0016887">
    <property type="term" value="F:ATP hydrolysis activity"/>
    <property type="evidence" value="ECO:0007669"/>
    <property type="project" value="InterPro"/>
</dbReference>
<evidence type="ECO:0000256" key="3">
    <source>
        <dbReference type="ARBA" id="ARBA00022448"/>
    </source>
</evidence>
<dbReference type="PROSITE" id="PS00154">
    <property type="entry name" value="ATPASE_E1_E2"/>
    <property type="match status" value="1"/>
</dbReference>
<keyword evidence="9 17" id="KW-0067">ATP-binding</keyword>
<evidence type="ECO:0000256" key="6">
    <source>
        <dbReference type="ARBA" id="ARBA00022723"/>
    </source>
</evidence>
<comment type="similarity">
    <text evidence="2 17">Belongs to the cation transport ATPase (P-type) (TC 3.A.3) family. Type IIB subfamily.</text>
</comment>
<dbReference type="Pfam" id="PF00122">
    <property type="entry name" value="E1-E2_ATPase"/>
    <property type="match status" value="1"/>
</dbReference>
<dbReference type="Gene3D" id="3.40.1110.10">
    <property type="entry name" value="Calcium-transporting ATPase, cytoplasmic domain N"/>
    <property type="match status" value="1"/>
</dbReference>
<feature type="transmembrane region" description="Helical" evidence="17">
    <location>
        <begin position="155"/>
        <end position="174"/>
    </location>
</feature>
<evidence type="ECO:0000259" key="18">
    <source>
        <dbReference type="Pfam" id="PF00122"/>
    </source>
</evidence>
<dbReference type="InterPro" id="IPR001757">
    <property type="entry name" value="P_typ_ATPase"/>
</dbReference>
<dbReference type="FunFam" id="1.20.1110.10:FF:000039">
    <property type="entry name" value="Calcium-transporting ATPase"/>
    <property type="match status" value="1"/>
</dbReference>
<sequence length="985" mass="108267">MILIALRDLIGVGVQEKFRTALNVQRAALHFHPTAIADPDNVGVRVDGFDIDPDSIASLVHNYDNNGFKKINGVEGIARKLRVSVAAGVREDSLNTRQLYFGFNRYAEKHAKPFLKFVWESMLDSTLIFLMVCSIVLIGGKFATEGLLVNVYDEVGIILGVFFLVVFTSVNDYHQSLKFCEWDRENKNISVKVTRDGKRQKISIYDLVVGDIVHLSIGDQIPADGICISGSNLHIDESSLTGQVDPVYVNQENPFLLSGTKVIDGSGKMLVAAVGMRTEWGKLVEVLNDVGVEETPLQVKLNGVATIVGKIGLSFSLLTLAVLVIQFFVDKATRGDFTNWSSKDAMKLLNYINILVTMIVIAVPEGLPLAVTLNLAFATKSLTNDRALVRHLSACETMGSASYLCLDKTGTVTSNCMVVNKLWISGEVVEMKDNRNGNKLKGKISEEVLNILLQALFQNNASEMVKDKQGKTTILGTSTDSALLEFGLLLGGNFDVQCQLYSKLKIESFNPVYKKMTVLVSLPNGGLRVFCKGASEIIIKMCEKIIDCNGESVDFLENHAKHVEHVLKDFASEPLRTISLAYKDINVIPTENNIPDNGYTLIAIVGINDPIRLGVKDVVQTCLAAGVTIAMVTGDDMNIARTIAKECGILTNNGLTIEGQEFRNLSTMHMKVTIPQIQVMARFLPHDKHSIVASLKDMFGEVVAVTGDGISDAPALHEAHIGVAMGLSGTEIAKENADIILMDDNITTIVNIIKWGRAVYINIQKLVQFQLTAIIVALVINFISASVTGYVPLTAVQLLWVNLIMDILCPLALVSEPLNDELMKRPPVGRGEKFITNAMWRNIFGQSIYQVIVLVVLNFEGKNILSISGSNATDVLRTLIFNSFIFFQVFNEINCREIEKINIFKGILNSWAFLVIIFSTVAIQVIIVQFLGNFACTVSLNLELWLISVLIGATSMLIACLLKCFPIERHVSIRRDGYQALSAQP</sequence>
<keyword evidence="15 17" id="KW-0472">Membrane</keyword>
<keyword evidence="10" id="KW-0460">Magnesium</keyword>
<keyword evidence="4 17" id="KW-0109">Calcium transport</keyword>
<comment type="subcellular location">
    <subcellularLocation>
        <location evidence="1 17">Membrane</location>
        <topology evidence="1 17">Multi-pass membrane protein</topology>
    </subcellularLocation>
</comment>
<feature type="transmembrane region" description="Helical" evidence="17">
    <location>
        <begin position="799"/>
        <end position="818"/>
    </location>
</feature>
<dbReference type="EMBL" id="CM001224">
    <property type="protein sequence ID" value="KEH19263.1"/>
    <property type="molecule type" value="Genomic_DNA"/>
</dbReference>
<dbReference type="Proteomes" id="UP000002051">
    <property type="component" value="Chromosome 8"/>
</dbReference>
<dbReference type="InterPro" id="IPR023214">
    <property type="entry name" value="HAD_sf"/>
</dbReference>
<dbReference type="GO" id="GO:0046872">
    <property type="term" value="F:metal ion binding"/>
    <property type="evidence" value="ECO:0007669"/>
    <property type="project" value="UniProtKB-KW"/>
</dbReference>
<keyword evidence="14 17" id="KW-0406">Ion transport</keyword>
<reference evidence="22" key="3">
    <citation type="submission" date="2015-04" db="UniProtKB">
        <authorList>
            <consortium name="EnsemblPlants"/>
        </authorList>
    </citation>
    <scope>IDENTIFICATION</scope>
    <source>
        <strain evidence="22">cv. Jemalong A17</strain>
    </source>
</reference>
<dbReference type="GO" id="GO:0005388">
    <property type="term" value="F:P-type calcium transporter activity"/>
    <property type="evidence" value="ECO:0000318"/>
    <property type="project" value="GO_Central"/>
</dbReference>
<feature type="transmembrane region" description="Helical" evidence="17">
    <location>
        <begin position="349"/>
        <end position="377"/>
    </location>
</feature>
<dbReference type="SFLD" id="SFLDG00002">
    <property type="entry name" value="C1.7:_P-type_atpase_like"/>
    <property type="match status" value="1"/>
</dbReference>
<dbReference type="FunFam" id="2.70.150.10:FF:000006">
    <property type="entry name" value="Calcium-transporting ATPase"/>
    <property type="match status" value="1"/>
</dbReference>
<evidence type="ECO:0000256" key="15">
    <source>
        <dbReference type="ARBA" id="ARBA00023136"/>
    </source>
</evidence>
<accession>A0A072TQY5</accession>
<dbReference type="Pfam" id="PF00689">
    <property type="entry name" value="Cation_ATPase_C"/>
    <property type="match status" value="1"/>
</dbReference>
<keyword evidence="6" id="KW-0479">Metal-binding</keyword>
<dbReference type="PRINTS" id="PR00119">
    <property type="entry name" value="CATATPASE"/>
</dbReference>
<evidence type="ECO:0000256" key="11">
    <source>
        <dbReference type="ARBA" id="ARBA00022860"/>
    </source>
</evidence>
<reference evidence="21 23" key="2">
    <citation type="journal article" date="2014" name="BMC Genomics">
        <title>An improved genome release (version Mt4.0) for the model legume Medicago truncatula.</title>
        <authorList>
            <person name="Tang H."/>
            <person name="Krishnakumar V."/>
            <person name="Bidwell S."/>
            <person name="Rosen B."/>
            <person name="Chan A."/>
            <person name="Zhou S."/>
            <person name="Gentzbittel L."/>
            <person name="Childs K.L."/>
            <person name="Yandell M."/>
            <person name="Gundlach H."/>
            <person name="Mayer K.F."/>
            <person name="Schwartz D.C."/>
            <person name="Town C.D."/>
        </authorList>
    </citation>
    <scope>GENOME REANNOTATION</scope>
    <source>
        <strain evidence="21">A17</strain>
        <strain evidence="22 23">cv. Jemalong A17</strain>
    </source>
</reference>
<comment type="catalytic activity">
    <reaction evidence="16 17">
        <text>Ca(2+)(in) + ATP + H2O = Ca(2+)(out) + ADP + phosphate + H(+)</text>
        <dbReference type="Rhea" id="RHEA:18105"/>
        <dbReference type="ChEBI" id="CHEBI:15377"/>
        <dbReference type="ChEBI" id="CHEBI:15378"/>
        <dbReference type="ChEBI" id="CHEBI:29108"/>
        <dbReference type="ChEBI" id="CHEBI:30616"/>
        <dbReference type="ChEBI" id="CHEBI:43474"/>
        <dbReference type="ChEBI" id="CHEBI:456216"/>
        <dbReference type="EC" id="7.2.2.10"/>
    </reaction>
</comment>
<keyword evidence="5 17" id="KW-0812">Transmembrane</keyword>
<dbReference type="SUPFAM" id="SSF81665">
    <property type="entry name" value="Calcium ATPase, transmembrane domain M"/>
    <property type="match status" value="1"/>
</dbReference>
<dbReference type="InterPro" id="IPR004014">
    <property type="entry name" value="ATPase_P-typ_cation-transptr_N"/>
</dbReference>